<evidence type="ECO:0000259" key="2">
    <source>
        <dbReference type="Pfam" id="PF04982"/>
    </source>
</evidence>
<keyword evidence="1" id="KW-0812">Transmembrane</keyword>
<dbReference type="HOGENOM" id="CLU_1640261_0_0_11"/>
<evidence type="ECO:0000313" key="4">
    <source>
        <dbReference type="Proteomes" id="UP000028492"/>
    </source>
</evidence>
<feature type="transmembrane region" description="Helical" evidence="1">
    <location>
        <begin position="78"/>
        <end position="98"/>
    </location>
</feature>
<proteinExistence type="predicted"/>
<keyword evidence="1" id="KW-1133">Transmembrane helix</keyword>
<dbReference type="AlphaFoldDB" id="A0A075UNT9"/>
<dbReference type="Pfam" id="PF04982">
    <property type="entry name" value="TM_HPP"/>
    <property type="match status" value="1"/>
</dbReference>
<evidence type="ECO:0000313" key="3">
    <source>
        <dbReference type="EMBL" id="AIG75877.1"/>
    </source>
</evidence>
<feature type="transmembrane region" description="Helical" evidence="1">
    <location>
        <begin position="53"/>
        <end position="71"/>
    </location>
</feature>
<organism evidence="3 4">
    <name type="scientific">Amycolatopsis japonica</name>
    <dbReference type="NCBI Taxonomy" id="208439"/>
    <lineage>
        <taxon>Bacteria</taxon>
        <taxon>Bacillati</taxon>
        <taxon>Actinomycetota</taxon>
        <taxon>Actinomycetes</taxon>
        <taxon>Pseudonocardiales</taxon>
        <taxon>Pseudonocardiaceae</taxon>
        <taxon>Amycolatopsis</taxon>
        <taxon>Amycolatopsis japonica group</taxon>
    </lineage>
</organism>
<protein>
    <recommendedName>
        <fullName evidence="2">HPP transmembrane region domain-containing protein</fullName>
    </recommendedName>
</protein>
<dbReference type="InterPro" id="IPR058581">
    <property type="entry name" value="TM_HPP"/>
</dbReference>
<dbReference type="EMBL" id="CP008953">
    <property type="protein sequence ID" value="AIG75877.1"/>
    <property type="molecule type" value="Genomic_DNA"/>
</dbReference>
<dbReference type="Proteomes" id="UP000028492">
    <property type="component" value="Chromosome"/>
</dbReference>
<gene>
    <name evidence="3" type="ORF">AJAP_15005</name>
</gene>
<reference evidence="3 4" key="1">
    <citation type="journal article" date="2014" name="J. Biotechnol.">
        <title>Complete genome sequence of the actinobacterium Amycolatopsis japonica MG417-CF17(T) (=DSM 44213T) producing (S,S)-N,N'-ethylenediaminedisuccinic acid.</title>
        <authorList>
            <person name="Stegmann E."/>
            <person name="Albersmeier A."/>
            <person name="Spohn M."/>
            <person name="Gert H."/>
            <person name="Weber T."/>
            <person name="Wohlleben W."/>
            <person name="Kalinowski J."/>
            <person name="Ruckert C."/>
        </authorList>
    </citation>
    <scope>NUCLEOTIDE SEQUENCE [LARGE SCALE GENOMIC DNA]</scope>
    <source>
        <strain evidence="4">MG417-CF17 (DSM 44213)</strain>
    </source>
</reference>
<feature type="domain" description="HPP transmembrane region" evidence="2">
    <location>
        <begin position="26"/>
        <end position="134"/>
    </location>
</feature>
<name>A0A075UNT9_9PSEU</name>
<evidence type="ECO:0000256" key="1">
    <source>
        <dbReference type="SAM" id="Phobius"/>
    </source>
</evidence>
<sequence>MRHASPILLTAAGAGGVAAAGMGSGVGPAASAPLAASLALVLANPALPSARPVAVFGGHALAVVAGVLAAFALPRGPVAVAVAAATGFGAMLLFRVVHPPAVASGCLMVLQPWPTGVFLIGAAATLAVALLLHTRFSRDIGGAAESDPADGSLPAPAGESQ</sequence>
<accession>A0A075UNT9</accession>
<keyword evidence="1" id="KW-0472">Membrane</keyword>
<dbReference type="RefSeq" id="WP_051972449.1">
    <property type="nucleotide sequence ID" value="NZ_CP008953.1"/>
</dbReference>
<dbReference type="STRING" id="208439.AJAP_15005"/>
<keyword evidence="4" id="KW-1185">Reference proteome</keyword>
<feature type="transmembrane region" description="Helical" evidence="1">
    <location>
        <begin position="110"/>
        <end position="132"/>
    </location>
</feature>
<dbReference type="KEGG" id="aja:AJAP_15005"/>